<dbReference type="SUPFAM" id="SSF75217">
    <property type="entry name" value="alpha/beta knot"/>
    <property type="match status" value="1"/>
</dbReference>
<dbReference type="AlphaFoldDB" id="A0A7K1LGP6"/>
<sequence>MKNPQYSPADLARRREHVSTIPSVVRVSGEQLSASDGRSEDRVLRDLRFYRGLTDVRMRTSRESEWGVYIAESSKVVRRALDAGHEPLSFLTSDKWAADLEDVLRSHPHAPAYVADDDVLEALTGFHLHRGALAVMRRPEPKPLEEILDGARRIAVLEDIVDHTNVGAVFRSAAALGVDAVLTTPRCADPLYRRSIRVSMGTVFQVPWTRLGDWPADLQELRSLGFTTAALALTPDSITIGELARKNPERLALILGTEGDGLSRTTIDGADEAVMIPMGHGVDSLNVAAASAVAFYATQ</sequence>
<organism evidence="4 5">
    <name type="scientific">Rothia koreensis</name>
    <dbReference type="NCBI Taxonomy" id="592378"/>
    <lineage>
        <taxon>Bacteria</taxon>
        <taxon>Bacillati</taxon>
        <taxon>Actinomycetota</taxon>
        <taxon>Actinomycetes</taxon>
        <taxon>Micrococcales</taxon>
        <taxon>Micrococcaceae</taxon>
        <taxon>Rothia</taxon>
    </lineage>
</organism>
<dbReference type="InterPro" id="IPR051259">
    <property type="entry name" value="rRNA_Methyltransferase"/>
</dbReference>
<dbReference type="RefSeq" id="WP_129314525.1">
    <property type="nucleotide sequence ID" value="NZ_NOIQ01000001.1"/>
</dbReference>
<dbReference type="GO" id="GO:0003723">
    <property type="term" value="F:RNA binding"/>
    <property type="evidence" value="ECO:0007669"/>
    <property type="project" value="InterPro"/>
</dbReference>
<reference evidence="4 5" key="1">
    <citation type="submission" date="2019-12" db="EMBL/GenBank/DDBJ databases">
        <authorList>
            <person name="Li J."/>
            <person name="Shi Y."/>
            <person name="Xu G."/>
            <person name="Xiao D."/>
            <person name="Ran X."/>
        </authorList>
    </citation>
    <scope>NUCLEOTIDE SEQUENCE [LARGE SCALE GENOMIC DNA]</scope>
    <source>
        <strain evidence="4 5">JCM 15915</strain>
    </source>
</reference>
<dbReference type="InterPro" id="IPR029028">
    <property type="entry name" value="Alpha/beta_knot_MTases"/>
</dbReference>
<dbReference type="InterPro" id="IPR029026">
    <property type="entry name" value="tRNA_m1G_MTases_N"/>
</dbReference>
<evidence type="ECO:0000313" key="4">
    <source>
        <dbReference type="EMBL" id="MUN54308.1"/>
    </source>
</evidence>
<dbReference type="Gene3D" id="3.40.1280.10">
    <property type="match status" value="1"/>
</dbReference>
<dbReference type="Pfam" id="PF00588">
    <property type="entry name" value="SpoU_methylase"/>
    <property type="match status" value="1"/>
</dbReference>
<evidence type="ECO:0000256" key="2">
    <source>
        <dbReference type="ARBA" id="ARBA00022679"/>
    </source>
</evidence>
<proteinExistence type="predicted"/>
<dbReference type="GO" id="GO:0008173">
    <property type="term" value="F:RNA methyltransferase activity"/>
    <property type="evidence" value="ECO:0007669"/>
    <property type="project" value="InterPro"/>
</dbReference>
<dbReference type="InterPro" id="IPR001537">
    <property type="entry name" value="SpoU_MeTrfase"/>
</dbReference>
<dbReference type="Proteomes" id="UP000462152">
    <property type="component" value="Unassembled WGS sequence"/>
</dbReference>
<dbReference type="PANTHER" id="PTHR43191">
    <property type="entry name" value="RRNA METHYLTRANSFERASE 3"/>
    <property type="match status" value="1"/>
</dbReference>
<dbReference type="OrthoDB" id="3190829at2"/>
<gene>
    <name evidence="4" type="ORF">GMA10_03600</name>
</gene>
<evidence type="ECO:0000256" key="1">
    <source>
        <dbReference type="ARBA" id="ARBA00022603"/>
    </source>
</evidence>
<keyword evidence="1 4" id="KW-0489">Methyltransferase</keyword>
<name>A0A7K1LGP6_9MICC</name>
<comment type="caution">
    <text evidence="4">The sequence shown here is derived from an EMBL/GenBank/DDBJ whole genome shotgun (WGS) entry which is preliminary data.</text>
</comment>
<dbReference type="GO" id="GO:0032259">
    <property type="term" value="P:methylation"/>
    <property type="evidence" value="ECO:0007669"/>
    <property type="project" value="UniProtKB-KW"/>
</dbReference>
<dbReference type="EMBL" id="WOGT01000001">
    <property type="protein sequence ID" value="MUN54308.1"/>
    <property type="molecule type" value="Genomic_DNA"/>
</dbReference>
<evidence type="ECO:0000313" key="5">
    <source>
        <dbReference type="Proteomes" id="UP000462152"/>
    </source>
</evidence>
<keyword evidence="5" id="KW-1185">Reference proteome</keyword>
<dbReference type="SUPFAM" id="SSF55315">
    <property type="entry name" value="L30e-like"/>
    <property type="match status" value="1"/>
</dbReference>
<dbReference type="CDD" id="cd18095">
    <property type="entry name" value="SpoU-like_rRNA-MTase"/>
    <property type="match status" value="1"/>
</dbReference>
<accession>A0A7K1LGP6</accession>
<dbReference type="PANTHER" id="PTHR43191:SF12">
    <property type="entry name" value="RRNA METHYLASE"/>
    <property type="match status" value="1"/>
</dbReference>
<dbReference type="InterPro" id="IPR029064">
    <property type="entry name" value="Ribosomal_eL30-like_sf"/>
</dbReference>
<protein>
    <submittedName>
        <fullName evidence="4">rRNA methyltransferase</fullName>
    </submittedName>
</protein>
<keyword evidence="2 4" id="KW-0808">Transferase</keyword>
<dbReference type="GO" id="GO:0006396">
    <property type="term" value="P:RNA processing"/>
    <property type="evidence" value="ECO:0007669"/>
    <property type="project" value="InterPro"/>
</dbReference>
<feature type="domain" description="tRNA/rRNA methyltransferase SpoU type" evidence="3">
    <location>
        <begin position="154"/>
        <end position="296"/>
    </location>
</feature>
<dbReference type="Gene3D" id="3.30.1330.30">
    <property type="match status" value="1"/>
</dbReference>
<evidence type="ECO:0000259" key="3">
    <source>
        <dbReference type="Pfam" id="PF00588"/>
    </source>
</evidence>